<organism evidence="6 7">
    <name type="scientific">Candidatus Methylomirabilis lanthanidiphila</name>
    <dbReference type="NCBI Taxonomy" id="2211376"/>
    <lineage>
        <taxon>Bacteria</taxon>
        <taxon>Candidatus Methylomirabilota</taxon>
        <taxon>Candidatus Methylomirabilia</taxon>
        <taxon>Candidatus Methylomirabilales</taxon>
        <taxon>Candidatus Methylomirabilaceae</taxon>
        <taxon>Candidatus Methylomirabilis</taxon>
    </lineage>
</organism>
<dbReference type="Proteomes" id="UP000334340">
    <property type="component" value="Unassembled WGS sequence"/>
</dbReference>
<keyword evidence="6" id="KW-0547">Nucleotide-binding</keyword>
<dbReference type="Pfam" id="PF00271">
    <property type="entry name" value="Helicase_C"/>
    <property type="match status" value="1"/>
</dbReference>
<dbReference type="GO" id="GO:0016787">
    <property type="term" value="F:hydrolase activity"/>
    <property type="evidence" value="ECO:0007669"/>
    <property type="project" value="UniProtKB-KW"/>
</dbReference>
<dbReference type="GO" id="GO:0003677">
    <property type="term" value="F:DNA binding"/>
    <property type="evidence" value="ECO:0007669"/>
    <property type="project" value="InterPro"/>
</dbReference>
<dbReference type="SMART" id="SM00490">
    <property type="entry name" value="HELICc"/>
    <property type="match status" value="1"/>
</dbReference>
<dbReference type="Pfam" id="PF01381">
    <property type="entry name" value="HTH_3"/>
    <property type="match status" value="1"/>
</dbReference>
<accession>A0A564ZJG5</accession>
<protein>
    <submittedName>
        <fullName evidence="6">RNA helicase</fullName>
    </submittedName>
</protein>
<feature type="compositionally biased region" description="Acidic residues" evidence="2">
    <location>
        <begin position="487"/>
        <end position="498"/>
    </location>
</feature>
<dbReference type="Pfam" id="PF13020">
    <property type="entry name" value="NOV_C"/>
    <property type="match status" value="1"/>
</dbReference>
<dbReference type="PANTHER" id="PTHR10799">
    <property type="entry name" value="SNF2/RAD54 HELICASE FAMILY"/>
    <property type="match status" value="1"/>
</dbReference>
<dbReference type="CDD" id="cd18793">
    <property type="entry name" value="SF2_C_SNF"/>
    <property type="match status" value="1"/>
</dbReference>
<feature type="domain" description="HTH cro/C1-type" evidence="3">
    <location>
        <begin position="24"/>
        <end position="70"/>
    </location>
</feature>
<dbReference type="AlphaFoldDB" id="A0A564ZJG5"/>
<dbReference type="EMBL" id="CABIKM010000015">
    <property type="protein sequence ID" value="VUZ84688.1"/>
    <property type="molecule type" value="Genomic_DNA"/>
</dbReference>
<dbReference type="CDD" id="cd00093">
    <property type="entry name" value="HTH_XRE"/>
    <property type="match status" value="1"/>
</dbReference>
<keyword evidence="7" id="KW-1185">Reference proteome</keyword>
<dbReference type="Gene3D" id="1.10.260.40">
    <property type="entry name" value="lambda repressor-like DNA-binding domains"/>
    <property type="match status" value="1"/>
</dbReference>
<evidence type="ECO:0000256" key="1">
    <source>
        <dbReference type="ARBA" id="ARBA00022801"/>
    </source>
</evidence>
<dbReference type="InterPro" id="IPR010982">
    <property type="entry name" value="Lambda_DNA-bd_dom_sf"/>
</dbReference>
<proteinExistence type="predicted"/>
<dbReference type="InterPro" id="IPR001387">
    <property type="entry name" value="Cro/C1-type_HTH"/>
</dbReference>
<evidence type="ECO:0000313" key="7">
    <source>
        <dbReference type="Proteomes" id="UP000334340"/>
    </source>
</evidence>
<dbReference type="InterPro" id="IPR000330">
    <property type="entry name" value="SNF2_N"/>
</dbReference>
<dbReference type="GO" id="GO:0005524">
    <property type="term" value="F:ATP binding"/>
    <property type="evidence" value="ECO:0007669"/>
    <property type="project" value="InterPro"/>
</dbReference>
<dbReference type="InterPro" id="IPR014001">
    <property type="entry name" value="Helicase_ATP-bd"/>
</dbReference>
<dbReference type="PROSITE" id="PS51192">
    <property type="entry name" value="HELICASE_ATP_BIND_1"/>
    <property type="match status" value="1"/>
</dbReference>
<dbReference type="InterPro" id="IPR024975">
    <property type="entry name" value="NOV_C"/>
</dbReference>
<dbReference type="Gene3D" id="3.40.50.10810">
    <property type="entry name" value="Tandem AAA-ATPase domain"/>
    <property type="match status" value="1"/>
</dbReference>
<sequence length="1218" mass="137557">MIRAKARGEQTADHLHGEDYPAQIKRLRARLGLTQAALAKALGVSFPTINRWENGKARPSQLSWSQILKLAGELDADRVSEPEPPPYVHELPLLDFTAGSDVVRALVEGERLSFGHLANPVFATEIASIDALPHQRIAVYDHMLKQARLRFLLADDAGAGKTIMTGLYIREMLSRRLLKRVLIVPPAGLVGNWERELSTLFSLRFDIVSGSDARMGNPFIGPSSNRLIVSVDTLAGERVFARLQEQDVEPYELVVFDEAHKLSCDRGNDFRIRKTDRYRLAEAIAGVRAGLSAEGPTQAGDRAWRLPWHAHHLLLLTATPHMGKDYPYYALWRLLEPEVLTTTEAFDQFPSEHRKHYFIRRTKEEMVKLTGEPLYPRRIADTLAYDLAQGEVSEQRLYDETTEYLQHVYNRAKLLNQSAARLAMGVFQRRLASSTYALLRSFERRIEKLSGVIDDVQAGRITMEQLLTLQRRITEDDDVLESKTADDESTENGQEENEVAEDKLLQGVIAVSLAELVAERQQVEQLRDLAQQIHDAGQESKFDKLRTVITDPKFAVEKLIVFTEHRDTLDFLVRRLGGMGYTGQIAMIHGGMYYTERQEQVERFRKPSAEGGARFMICTDAAAEGINLQFCWIMINYDVPWNPARLEQRMGRIHRYGQTHDPVIILNLVAPSTREGRVLKTLLDKLEKIRKQLKSDKVYDSIGRIFAEVSIKKYMEMAVLGDPEAIARELDGRLTKEQVQALAECERRLYGDGGDVKKELPRLRESLEQETFFRLLPGYIRRFISSAAPLVDIQVDGDLGGVFALRPAKKGAVDPLLTALETYAPLQRVRLSVVRPDDREACVWMHPGEPVFERFRELVRGQLGKDALRGAVFIDPTAKKPYIFHLARLNVIRKADSEIGELGQEETVECRLVGACQSDGADITVCPVEHLLLLRGGHGLPPGAQRLAVVARQHRELAQAYLTERVARTMAVEHRTRLLNTLAERETFMKRGFDFQEAELAVARAKLSHKAREGNKAAAQHLSEIKEQQRALSQRRDRALAILRREPELIIPGEVDFIAHALVVPSTDQADLERHQANVEQVAMDLVRAFEEAAGSKVRFVHTPELARAAGLPDHPGFDVLSIRPSNDRRCIEVKGRAGTGEIEVTDNEWARACNLRADYWLYAIYHCATPMPQMVRVQDPFEKLLVRPFTKTQVVETVREVGGVRIAHAQVMEVGEV</sequence>
<reference evidence="6 7" key="1">
    <citation type="submission" date="2019-07" db="EMBL/GenBank/DDBJ databases">
        <authorList>
            <person name="Cremers G."/>
        </authorList>
    </citation>
    <scope>NUCLEOTIDE SEQUENCE [LARGE SCALE GENOMIC DNA]</scope>
</reference>
<dbReference type="InterPro" id="IPR049730">
    <property type="entry name" value="SNF2/RAD54-like_C"/>
</dbReference>
<dbReference type="InterPro" id="IPR001650">
    <property type="entry name" value="Helicase_C-like"/>
</dbReference>
<evidence type="ECO:0000259" key="4">
    <source>
        <dbReference type="PROSITE" id="PS51192"/>
    </source>
</evidence>
<dbReference type="GO" id="GO:0004386">
    <property type="term" value="F:helicase activity"/>
    <property type="evidence" value="ECO:0007669"/>
    <property type="project" value="UniProtKB-KW"/>
</dbReference>
<dbReference type="Gene3D" id="3.40.50.300">
    <property type="entry name" value="P-loop containing nucleotide triphosphate hydrolases"/>
    <property type="match status" value="1"/>
</dbReference>
<dbReference type="Pfam" id="PF00176">
    <property type="entry name" value="SNF2-rel_dom"/>
    <property type="match status" value="1"/>
</dbReference>
<evidence type="ECO:0000256" key="2">
    <source>
        <dbReference type="SAM" id="MobiDB-lite"/>
    </source>
</evidence>
<name>A0A564ZJG5_9BACT</name>
<dbReference type="SUPFAM" id="SSF52540">
    <property type="entry name" value="P-loop containing nucleoside triphosphate hydrolases"/>
    <property type="match status" value="2"/>
</dbReference>
<feature type="domain" description="Helicase C-terminal" evidence="5">
    <location>
        <begin position="548"/>
        <end position="706"/>
    </location>
</feature>
<evidence type="ECO:0000313" key="6">
    <source>
        <dbReference type="EMBL" id="VUZ84688.1"/>
    </source>
</evidence>
<dbReference type="InterPro" id="IPR038718">
    <property type="entry name" value="SNF2-like_sf"/>
</dbReference>
<dbReference type="SUPFAM" id="SSF47413">
    <property type="entry name" value="lambda repressor-like DNA-binding domains"/>
    <property type="match status" value="1"/>
</dbReference>
<keyword evidence="6" id="KW-0347">Helicase</keyword>
<dbReference type="PROSITE" id="PS51194">
    <property type="entry name" value="HELICASE_CTER"/>
    <property type="match status" value="1"/>
</dbReference>
<feature type="domain" description="Helicase ATP-binding" evidence="4">
    <location>
        <begin position="142"/>
        <end position="338"/>
    </location>
</feature>
<dbReference type="PROSITE" id="PS50943">
    <property type="entry name" value="HTH_CROC1"/>
    <property type="match status" value="1"/>
</dbReference>
<dbReference type="InterPro" id="IPR027417">
    <property type="entry name" value="P-loop_NTPase"/>
</dbReference>
<keyword evidence="6" id="KW-0067">ATP-binding</keyword>
<gene>
    <name evidence="6" type="ORF">MELA_01062</name>
</gene>
<dbReference type="SMART" id="SM00487">
    <property type="entry name" value="DEXDc"/>
    <property type="match status" value="1"/>
</dbReference>
<evidence type="ECO:0000259" key="5">
    <source>
        <dbReference type="PROSITE" id="PS51194"/>
    </source>
</evidence>
<dbReference type="SMART" id="SM00530">
    <property type="entry name" value="HTH_XRE"/>
    <property type="match status" value="1"/>
</dbReference>
<feature type="region of interest" description="Disordered" evidence="2">
    <location>
        <begin position="478"/>
        <end position="498"/>
    </location>
</feature>
<evidence type="ECO:0000259" key="3">
    <source>
        <dbReference type="PROSITE" id="PS50943"/>
    </source>
</evidence>
<keyword evidence="1" id="KW-0378">Hydrolase</keyword>